<keyword evidence="4" id="KW-1185">Reference proteome</keyword>
<sequence length="353" mass="40061">MLGFSVFLNENWTEAKEAYVNDMADAGFEGVFTSLHIPEDNGTSYWDRLQPLLAIVQKRRLKLVADISGDALRQIGFSLHDPEAIIASGFSGLRLDDGIGMQTAAGLSHHMIIGLNASTLTENDYAQLVEYGADFNHMIAWHNYYPKPETGLDESWFSARNAWLKAKKFRVAAFAPGDRDLRLPLFETLPTLECHRQQNPFASFLALQQRYDVDDVYIGDPGISQWVYEQFNAYMHRGRLLLHTAAHWPEARAYLDGDHSNRLDVSRDVVRSDGSRSKNAYDTIPPENTVLRCLGSITIDNHLYQRYKGELQITRRELPQDRKVNVIGHILENDLALIDYIQSGTLFTMQSPV</sequence>
<dbReference type="Pfam" id="PF19200">
    <property type="entry name" value="MupG_N"/>
    <property type="match status" value="1"/>
</dbReference>
<dbReference type="InterPro" id="IPR013785">
    <property type="entry name" value="Aldolase_TIM"/>
</dbReference>
<evidence type="ECO:0000259" key="1">
    <source>
        <dbReference type="Pfam" id="PF05913"/>
    </source>
</evidence>
<evidence type="ECO:0000313" key="3">
    <source>
        <dbReference type="EMBL" id="MFC7747138.1"/>
    </source>
</evidence>
<dbReference type="SUPFAM" id="SSF51445">
    <property type="entry name" value="(Trans)glycosidases"/>
    <property type="match status" value="1"/>
</dbReference>
<dbReference type="EMBL" id="JBHTGR010000015">
    <property type="protein sequence ID" value="MFC7747138.1"/>
    <property type="molecule type" value="Genomic_DNA"/>
</dbReference>
<dbReference type="PANTHER" id="PTHR38435">
    <property type="match status" value="1"/>
</dbReference>
<dbReference type="InterPro" id="IPR008589">
    <property type="entry name" value="MupG"/>
</dbReference>
<feature type="domain" description="6-phospho-N-acetylmuramidase N-terminal" evidence="2">
    <location>
        <begin position="2"/>
        <end position="231"/>
    </location>
</feature>
<dbReference type="InterPro" id="IPR029000">
    <property type="entry name" value="Cyclophilin-like_dom_sf"/>
</dbReference>
<protein>
    <submittedName>
        <fullName evidence="3">MupG family TIM beta-alpha barrel fold protein</fullName>
    </submittedName>
</protein>
<name>A0ABW2UW03_9BACI</name>
<dbReference type="Gene3D" id="2.40.100.10">
    <property type="entry name" value="Cyclophilin-like"/>
    <property type="match status" value="1"/>
</dbReference>
<organism evidence="3 4">
    <name type="scientific">Lentibacillus kimchii</name>
    <dbReference type="NCBI Taxonomy" id="1542911"/>
    <lineage>
        <taxon>Bacteria</taxon>
        <taxon>Bacillati</taxon>
        <taxon>Bacillota</taxon>
        <taxon>Bacilli</taxon>
        <taxon>Bacillales</taxon>
        <taxon>Bacillaceae</taxon>
        <taxon>Lentibacillus</taxon>
    </lineage>
</organism>
<dbReference type="InterPro" id="IPR043797">
    <property type="entry name" value="MupG_N"/>
</dbReference>
<gene>
    <name evidence="3" type="ORF">ACFQU8_07795</name>
</gene>
<dbReference type="RefSeq" id="WP_382358658.1">
    <property type="nucleotide sequence ID" value="NZ_JBHTGR010000015.1"/>
</dbReference>
<dbReference type="InterPro" id="IPR017853">
    <property type="entry name" value="GH"/>
</dbReference>
<reference evidence="4" key="1">
    <citation type="journal article" date="2019" name="Int. J. Syst. Evol. Microbiol.">
        <title>The Global Catalogue of Microorganisms (GCM) 10K type strain sequencing project: providing services to taxonomists for standard genome sequencing and annotation.</title>
        <authorList>
            <consortium name="The Broad Institute Genomics Platform"/>
            <consortium name="The Broad Institute Genome Sequencing Center for Infectious Disease"/>
            <person name="Wu L."/>
            <person name="Ma J."/>
        </authorList>
    </citation>
    <scope>NUCLEOTIDE SEQUENCE [LARGE SCALE GENOMIC DNA]</scope>
    <source>
        <strain evidence="4">JCM 30234</strain>
    </source>
</reference>
<evidence type="ECO:0000313" key="4">
    <source>
        <dbReference type="Proteomes" id="UP001596620"/>
    </source>
</evidence>
<accession>A0ABW2UW03</accession>
<dbReference type="Pfam" id="PF05913">
    <property type="entry name" value="MupG_C"/>
    <property type="match status" value="1"/>
</dbReference>
<dbReference type="Proteomes" id="UP001596620">
    <property type="component" value="Unassembled WGS sequence"/>
</dbReference>
<dbReference type="Gene3D" id="3.20.20.70">
    <property type="entry name" value="Aldolase class I"/>
    <property type="match status" value="1"/>
</dbReference>
<dbReference type="InterPro" id="IPR043894">
    <property type="entry name" value="MupG_C"/>
</dbReference>
<dbReference type="SUPFAM" id="SSF50891">
    <property type="entry name" value="Cyclophilin-like"/>
    <property type="match status" value="1"/>
</dbReference>
<dbReference type="PANTHER" id="PTHR38435:SF2">
    <property type="entry name" value="DUF871 DOMAIN-CONTAINING PROTEIN"/>
    <property type="match status" value="1"/>
</dbReference>
<proteinExistence type="predicted"/>
<comment type="caution">
    <text evidence="3">The sequence shown here is derived from an EMBL/GenBank/DDBJ whole genome shotgun (WGS) entry which is preliminary data.</text>
</comment>
<feature type="domain" description="6-phospho-N-acetylmuramidase C-terminal" evidence="1">
    <location>
        <begin position="252"/>
        <end position="349"/>
    </location>
</feature>
<evidence type="ECO:0000259" key="2">
    <source>
        <dbReference type="Pfam" id="PF19200"/>
    </source>
</evidence>